<keyword evidence="2" id="KW-1185">Reference proteome</keyword>
<sequence>MSSRVRFFVLFIFYGILFVEGNAEIKYLNKENPSLITCLADIEDNASITVCLTQKDGESQTLQLLLTHVYPSNDPLTFFSLYDSADMSNFTGT</sequence>
<feature type="signal peptide" evidence="1">
    <location>
        <begin position="1"/>
        <end position="23"/>
    </location>
</feature>
<name>A0A914YRN0_9BILA</name>
<keyword evidence="1" id="KW-0732">Signal</keyword>
<dbReference type="WBParaSite" id="PSU_v2.g20047.t1">
    <property type="protein sequence ID" value="PSU_v2.g20047.t1"/>
    <property type="gene ID" value="PSU_v2.g20047"/>
</dbReference>
<accession>A0A914YRN0</accession>
<dbReference type="Proteomes" id="UP000887577">
    <property type="component" value="Unplaced"/>
</dbReference>
<feature type="chain" id="PRO_5036790390" evidence="1">
    <location>
        <begin position="24"/>
        <end position="93"/>
    </location>
</feature>
<organism evidence="2 3">
    <name type="scientific">Panagrolaimus superbus</name>
    <dbReference type="NCBI Taxonomy" id="310955"/>
    <lineage>
        <taxon>Eukaryota</taxon>
        <taxon>Metazoa</taxon>
        <taxon>Ecdysozoa</taxon>
        <taxon>Nematoda</taxon>
        <taxon>Chromadorea</taxon>
        <taxon>Rhabditida</taxon>
        <taxon>Tylenchina</taxon>
        <taxon>Panagrolaimomorpha</taxon>
        <taxon>Panagrolaimoidea</taxon>
        <taxon>Panagrolaimidae</taxon>
        <taxon>Panagrolaimus</taxon>
    </lineage>
</organism>
<proteinExistence type="predicted"/>
<dbReference type="AlphaFoldDB" id="A0A914YRN0"/>
<evidence type="ECO:0000256" key="1">
    <source>
        <dbReference type="SAM" id="SignalP"/>
    </source>
</evidence>
<reference evidence="3" key="1">
    <citation type="submission" date="2022-11" db="UniProtKB">
        <authorList>
            <consortium name="WormBaseParasite"/>
        </authorList>
    </citation>
    <scope>IDENTIFICATION</scope>
</reference>
<protein>
    <submittedName>
        <fullName evidence="3">Uncharacterized protein</fullName>
    </submittedName>
</protein>
<evidence type="ECO:0000313" key="3">
    <source>
        <dbReference type="WBParaSite" id="PSU_v2.g20047.t1"/>
    </source>
</evidence>
<evidence type="ECO:0000313" key="2">
    <source>
        <dbReference type="Proteomes" id="UP000887577"/>
    </source>
</evidence>